<gene>
    <name evidence="3" type="ORF">UY86_C0001G0040</name>
</gene>
<dbReference type="AlphaFoldDB" id="A0A0G2AAL9"/>
<reference evidence="3 4" key="1">
    <citation type="journal article" date="2015" name="Nature">
        <title>rRNA introns, odd ribosomes, and small enigmatic genomes across a large radiation of phyla.</title>
        <authorList>
            <person name="Brown C.T."/>
            <person name="Hug L.A."/>
            <person name="Thomas B.C."/>
            <person name="Sharon I."/>
            <person name="Castelle C.J."/>
            <person name="Singh A."/>
            <person name="Wilkins M.J."/>
            <person name="Williams K.H."/>
            <person name="Banfield J.F."/>
        </authorList>
    </citation>
    <scope>NUCLEOTIDE SEQUENCE [LARGE SCALE GENOMIC DNA]</scope>
</reference>
<comment type="caution">
    <text evidence="3">The sequence shown here is derived from an EMBL/GenBank/DDBJ whole genome shotgun (WGS) entry which is preliminary data.</text>
</comment>
<dbReference type="PANTHER" id="PTHR43977">
    <property type="entry name" value="STRUCTURAL MAINTENANCE OF CHROMOSOMES PROTEIN 3"/>
    <property type="match status" value="1"/>
</dbReference>
<dbReference type="EMBL" id="LCRR01000001">
    <property type="protein sequence ID" value="KKW38067.1"/>
    <property type="molecule type" value="Genomic_DNA"/>
</dbReference>
<feature type="domain" description="RecF/RecN/SMC N-terminal" evidence="2">
    <location>
        <begin position="5"/>
        <end position="704"/>
    </location>
</feature>
<feature type="coiled-coil region" evidence="1">
    <location>
        <begin position="257"/>
        <end position="302"/>
    </location>
</feature>
<dbReference type="Proteomes" id="UP000033852">
    <property type="component" value="Unassembled WGS sequence"/>
</dbReference>
<keyword evidence="1" id="KW-0175">Coiled coil</keyword>
<dbReference type="STRING" id="1618607.UY86_C0001G0040"/>
<name>A0A0G2AAL9_9BACT</name>
<dbReference type="Pfam" id="PF02463">
    <property type="entry name" value="SMC_N"/>
    <property type="match status" value="1"/>
</dbReference>
<proteinExistence type="predicted"/>
<sequence>MEMRLKTIELSGFKSFAKKTTLEFASRITAIVGPNGSGKSNVAEAFRFVLGEQSMKSMRSRRGEDLIWNGSPAAPRAGRASVRLVFDNSDRVLDLDFDQAALERVVHHGGENEYVLNGSQVRLRDIAGLLAGANIGASGHHIISQGEADRILSAPFPLRREMVEDALGLTAYLYKREEAERKLQKTGENIREVESLRRELVPHLKFLGSQVKKIEQAQTLQGELSRQYAEYLSSERAYLQYTQNTLKENRELPESELRELNKKVEHLRKALDKKQDVESGELVELEARGRAARAAREKLGRELGRVEGEISAHTRLAGESGGISAKEARQFGEQVLALAESSRLTDIMALAREFLQKISRFMHSGGAEKFEEEKNRLERELLRLASEELEISESTASMRKKMESENEANRAAERELFAAMARRSELESIFSGVRAQEELLARECERFKEELREAAALLGRDALAYEEHAVFDDEPRGAQEERRRKIERLKIRLEESGTAGAEDVLREHQETTERDQFLARELTDLAKSAQSLRELIGDLTATLETRFKDGIEKINKEFDAFFKILFGGGTASLAMIKEKKLKRGAPEAESEENDKEEDVEVEEGIDIVISLPHKRIKGLHMLSGGERALTSIALIFAMSQVNPPPFLILDETDAALDEANSRRYGDMLENLAKKSQLILITHNRETMSRASALYGVTMGGDGVSKLLSVKFEEAVAVAK</sequence>
<dbReference type="Gene3D" id="3.40.50.300">
    <property type="entry name" value="P-loop containing nucleotide triphosphate hydrolases"/>
    <property type="match status" value="2"/>
</dbReference>
<evidence type="ECO:0000259" key="2">
    <source>
        <dbReference type="Pfam" id="PF02463"/>
    </source>
</evidence>
<evidence type="ECO:0000313" key="3">
    <source>
        <dbReference type="EMBL" id="KKW38067.1"/>
    </source>
</evidence>
<evidence type="ECO:0000313" key="4">
    <source>
        <dbReference type="Proteomes" id="UP000033852"/>
    </source>
</evidence>
<dbReference type="SUPFAM" id="SSF52540">
    <property type="entry name" value="P-loop containing nucleoside triphosphate hydrolases"/>
    <property type="match status" value="1"/>
</dbReference>
<organism evidence="3 4">
    <name type="scientific">Candidatus Adlerbacteria bacterium GW2011_GWB1_54_7</name>
    <dbReference type="NCBI Taxonomy" id="1618607"/>
    <lineage>
        <taxon>Bacteria</taxon>
        <taxon>Candidatus Adleribacteriota</taxon>
    </lineage>
</organism>
<dbReference type="InterPro" id="IPR003395">
    <property type="entry name" value="RecF/RecN/SMC_N"/>
</dbReference>
<feature type="coiled-coil region" evidence="1">
    <location>
        <begin position="367"/>
        <end position="457"/>
    </location>
</feature>
<accession>A0A0G2AAL9</accession>
<dbReference type="InterPro" id="IPR027417">
    <property type="entry name" value="P-loop_NTPase"/>
</dbReference>
<protein>
    <submittedName>
        <fullName evidence="3">Chromosome partition protein smc</fullName>
    </submittedName>
</protein>
<evidence type="ECO:0000256" key="1">
    <source>
        <dbReference type="SAM" id="Coils"/>
    </source>
</evidence>
<dbReference type="PATRIC" id="fig|1618607.3.peg.41"/>